<feature type="domain" description="Helix-turn-helix" evidence="1">
    <location>
        <begin position="6"/>
        <end position="53"/>
    </location>
</feature>
<name>A0ABP4WA13_9ACTN</name>
<reference evidence="3" key="1">
    <citation type="journal article" date="2019" name="Int. J. Syst. Evol. Microbiol.">
        <title>The Global Catalogue of Microorganisms (GCM) 10K type strain sequencing project: providing services to taxonomists for standard genome sequencing and annotation.</title>
        <authorList>
            <consortium name="The Broad Institute Genomics Platform"/>
            <consortium name="The Broad Institute Genome Sequencing Center for Infectious Disease"/>
            <person name="Wu L."/>
            <person name="Ma J."/>
        </authorList>
    </citation>
    <scope>NUCLEOTIDE SEQUENCE [LARGE SCALE GENOMIC DNA]</scope>
    <source>
        <strain evidence="3">JCM 13518</strain>
    </source>
</reference>
<evidence type="ECO:0000313" key="2">
    <source>
        <dbReference type="EMBL" id="GAA1748516.1"/>
    </source>
</evidence>
<gene>
    <name evidence="2" type="ORF">GCM10009710_30720</name>
</gene>
<organism evidence="2 3">
    <name type="scientific">Aeromicrobium alkaliterrae</name>
    <dbReference type="NCBI Taxonomy" id="302168"/>
    <lineage>
        <taxon>Bacteria</taxon>
        <taxon>Bacillati</taxon>
        <taxon>Actinomycetota</taxon>
        <taxon>Actinomycetes</taxon>
        <taxon>Propionibacteriales</taxon>
        <taxon>Nocardioidaceae</taxon>
        <taxon>Aeromicrobium</taxon>
    </lineage>
</organism>
<evidence type="ECO:0000313" key="3">
    <source>
        <dbReference type="Proteomes" id="UP001501057"/>
    </source>
</evidence>
<proteinExistence type="predicted"/>
<comment type="caution">
    <text evidence="2">The sequence shown here is derived from an EMBL/GenBank/DDBJ whole genome shotgun (WGS) entry which is preliminary data.</text>
</comment>
<keyword evidence="3" id="KW-1185">Reference proteome</keyword>
<dbReference type="InterPro" id="IPR041657">
    <property type="entry name" value="HTH_17"/>
</dbReference>
<evidence type="ECO:0000259" key="1">
    <source>
        <dbReference type="Pfam" id="PF12728"/>
    </source>
</evidence>
<protein>
    <recommendedName>
        <fullName evidence="1">Helix-turn-helix domain-containing protein</fullName>
    </recommendedName>
</protein>
<dbReference type="Pfam" id="PF12728">
    <property type="entry name" value="HTH_17"/>
    <property type="match status" value="1"/>
</dbReference>
<dbReference type="Proteomes" id="UP001501057">
    <property type="component" value="Unassembled WGS sequence"/>
</dbReference>
<sequence>MTSREFLTIEETANTLGVSTRHARRLADTGAISRIARGLIDQRSVDRYLQSQRMGRTRAWAEHTAWGAVAMLAGLDADWLGTTQASRLRQSLRELTEVDDLLTRTRDRAQVRTFEAHRAALPCLREIVAVSNTRALGLTDAVNSNIDGYVAASDLDTISRDLSLRADPSGPVTLRVTGFDFEQVRVLVDTSVIAALDAATSTDPRVRGVGHRVLAESLKAFR</sequence>
<dbReference type="EMBL" id="BAAAME010000005">
    <property type="protein sequence ID" value="GAA1748516.1"/>
    <property type="molecule type" value="Genomic_DNA"/>
</dbReference>
<accession>A0ABP4WA13</accession>